<keyword evidence="4" id="KW-1133">Transmembrane helix</keyword>
<evidence type="ECO:0000313" key="5">
    <source>
        <dbReference type="EMBL" id="MBB3150155.1"/>
    </source>
</evidence>
<protein>
    <submittedName>
        <fullName evidence="5">Spore germination protein KA</fullName>
    </submittedName>
</protein>
<dbReference type="GO" id="GO:0009847">
    <property type="term" value="P:spore germination"/>
    <property type="evidence" value="ECO:0007669"/>
    <property type="project" value="InterPro"/>
</dbReference>
<name>A0A7W5C2X6_9BACL</name>
<reference evidence="5 6" key="1">
    <citation type="submission" date="2020-08" db="EMBL/GenBank/DDBJ databases">
        <title>Genomic Encyclopedia of Type Strains, Phase III (KMG-III): the genomes of soil and plant-associated and newly described type strains.</title>
        <authorList>
            <person name="Whitman W."/>
        </authorList>
    </citation>
    <scope>NUCLEOTIDE SEQUENCE [LARGE SCALE GENOMIC DNA]</scope>
    <source>
        <strain evidence="5 6">CECT 8234</strain>
    </source>
</reference>
<dbReference type="GO" id="GO:0016020">
    <property type="term" value="C:membrane"/>
    <property type="evidence" value="ECO:0007669"/>
    <property type="project" value="InterPro"/>
</dbReference>
<sequence length="550" mass="60859">MSEEKKDGNVKDEKDVNVKGGKKDDNVKNEKKDDNSKNDKNLKQLSTELDQNIKMVTDELGTQPDIIIRHLHMFKSSKAALLYIAGMTDVNAVNLLVMSMIAEPPLSSGSEQEDSPFDCVMYRSLAVGGVRKLDSINEVLHAMLEGNSIVFLDGYKDAIAAYTCGVEKRSVEEPSTQTVVRGPKEGFTETLHINTALIRNKIKSTNLSMEYKIIGHQTRTTIALVFMKGIADDKVIEEVRRRLDLIDTDSILESGYIEEFIQDKTFTPFPLLQNSERPDAVAAGLLEGQFAIVVDGTPFVLLAPVTFVKFFQSSEDYYQRYDISTFLRIIRFFSFFASMLLPSIYIAITTFHQEMLPTQLLISIAAQREGVPFPALIEAMIMEVTFEILREAGVRMPRIIGPAISIVGALVLGQSAVQAGLVSAAMVIVVSFTAIASFVIPSVNMGTAARLIRFLLMILAGTFGVFGILAGLMMILTHLSALRSFGVPYLAPIAPLVPGNLKDVFIRVPWWAMKKRPSLYQNQAGTVRQSTPSSLTETDDEHTQKEGEQQ</sequence>
<keyword evidence="6" id="KW-1185">Reference proteome</keyword>
<organism evidence="5 6">
    <name type="scientific">Paenibacillus endophyticus</name>
    <dbReference type="NCBI Taxonomy" id="1294268"/>
    <lineage>
        <taxon>Bacteria</taxon>
        <taxon>Bacillati</taxon>
        <taxon>Bacillota</taxon>
        <taxon>Bacilli</taxon>
        <taxon>Bacillales</taxon>
        <taxon>Paenibacillaceae</taxon>
        <taxon>Paenibacillus</taxon>
    </lineage>
</organism>
<comment type="caution">
    <text evidence="5">The sequence shown here is derived from an EMBL/GenBank/DDBJ whole genome shotgun (WGS) entry which is preliminary data.</text>
</comment>
<feature type="transmembrane region" description="Helical" evidence="4">
    <location>
        <begin position="419"/>
        <end position="440"/>
    </location>
</feature>
<feature type="compositionally biased region" description="Basic and acidic residues" evidence="3">
    <location>
        <begin position="1"/>
        <end position="42"/>
    </location>
</feature>
<evidence type="ECO:0000256" key="2">
    <source>
        <dbReference type="ARBA" id="ARBA00023136"/>
    </source>
</evidence>
<keyword evidence="2 4" id="KW-0472">Membrane</keyword>
<feature type="transmembrane region" description="Helical" evidence="4">
    <location>
        <begin position="332"/>
        <end position="351"/>
    </location>
</feature>
<evidence type="ECO:0000256" key="3">
    <source>
        <dbReference type="SAM" id="MobiDB-lite"/>
    </source>
</evidence>
<keyword evidence="4" id="KW-0812">Transmembrane</keyword>
<dbReference type="InterPro" id="IPR050768">
    <property type="entry name" value="UPF0353/GerABKA_families"/>
</dbReference>
<dbReference type="InterPro" id="IPR004995">
    <property type="entry name" value="Spore_Ger"/>
</dbReference>
<dbReference type="RefSeq" id="WP_246431517.1">
    <property type="nucleotide sequence ID" value="NZ_CBCSLB010000001.1"/>
</dbReference>
<comment type="similarity">
    <text evidence="1">Belongs to the GerABKA family.</text>
</comment>
<dbReference type="PANTHER" id="PTHR22550:SF5">
    <property type="entry name" value="LEUCINE ZIPPER PROTEIN 4"/>
    <property type="match status" value="1"/>
</dbReference>
<gene>
    <name evidence="5" type="ORF">FHS16_000187</name>
</gene>
<feature type="compositionally biased region" description="Polar residues" evidence="3">
    <location>
        <begin position="522"/>
        <end position="536"/>
    </location>
</feature>
<feature type="region of interest" description="Disordered" evidence="3">
    <location>
        <begin position="1"/>
        <end position="44"/>
    </location>
</feature>
<dbReference type="Pfam" id="PF03323">
    <property type="entry name" value="GerA"/>
    <property type="match status" value="1"/>
</dbReference>
<dbReference type="PANTHER" id="PTHR22550">
    <property type="entry name" value="SPORE GERMINATION PROTEIN"/>
    <property type="match status" value="1"/>
</dbReference>
<dbReference type="Proteomes" id="UP000518605">
    <property type="component" value="Unassembled WGS sequence"/>
</dbReference>
<feature type="region of interest" description="Disordered" evidence="3">
    <location>
        <begin position="522"/>
        <end position="550"/>
    </location>
</feature>
<feature type="transmembrane region" description="Helical" evidence="4">
    <location>
        <begin position="452"/>
        <end position="476"/>
    </location>
</feature>
<dbReference type="PIRSF" id="PIRSF005690">
    <property type="entry name" value="GerBA"/>
    <property type="match status" value="1"/>
</dbReference>
<evidence type="ECO:0000256" key="1">
    <source>
        <dbReference type="ARBA" id="ARBA00005278"/>
    </source>
</evidence>
<dbReference type="EMBL" id="JACHXW010000001">
    <property type="protein sequence ID" value="MBB3150155.1"/>
    <property type="molecule type" value="Genomic_DNA"/>
</dbReference>
<evidence type="ECO:0000313" key="6">
    <source>
        <dbReference type="Proteomes" id="UP000518605"/>
    </source>
</evidence>
<dbReference type="AlphaFoldDB" id="A0A7W5C2X6"/>
<proteinExistence type="inferred from homology"/>
<evidence type="ECO:0000256" key="4">
    <source>
        <dbReference type="SAM" id="Phobius"/>
    </source>
</evidence>
<feature type="transmembrane region" description="Helical" evidence="4">
    <location>
        <begin position="290"/>
        <end position="311"/>
    </location>
</feature>
<feature type="compositionally biased region" description="Basic and acidic residues" evidence="3">
    <location>
        <begin position="541"/>
        <end position="550"/>
    </location>
</feature>
<accession>A0A7W5C2X6</accession>